<organism evidence="3 4">
    <name type="scientific">Dioscorea cayennensis subsp. rotundata</name>
    <name type="common">White Guinea yam</name>
    <name type="synonym">Dioscorea rotundata</name>
    <dbReference type="NCBI Taxonomy" id="55577"/>
    <lineage>
        <taxon>Eukaryota</taxon>
        <taxon>Viridiplantae</taxon>
        <taxon>Streptophyta</taxon>
        <taxon>Embryophyta</taxon>
        <taxon>Tracheophyta</taxon>
        <taxon>Spermatophyta</taxon>
        <taxon>Magnoliopsida</taxon>
        <taxon>Liliopsida</taxon>
        <taxon>Dioscoreales</taxon>
        <taxon>Dioscoreaceae</taxon>
        <taxon>Dioscorea</taxon>
    </lineage>
</organism>
<dbReference type="GeneID" id="120264060"/>
<dbReference type="PANTHER" id="PTHR31066:SF85">
    <property type="entry name" value="OS02G0809100 PROTEIN"/>
    <property type="match status" value="1"/>
</dbReference>
<protein>
    <submittedName>
        <fullName evidence="4">Uncharacterized protein LOC120264060</fullName>
    </submittedName>
</protein>
<feature type="compositionally biased region" description="Low complexity" evidence="1">
    <location>
        <begin position="1"/>
        <end position="17"/>
    </location>
</feature>
<evidence type="ECO:0000313" key="3">
    <source>
        <dbReference type="Proteomes" id="UP001515500"/>
    </source>
</evidence>
<dbReference type="AlphaFoldDB" id="A0AB40BLE1"/>
<proteinExistence type="predicted"/>
<evidence type="ECO:0000313" key="4">
    <source>
        <dbReference type="RefSeq" id="XP_039127944.1"/>
    </source>
</evidence>
<dbReference type="Proteomes" id="UP001515500">
    <property type="component" value="Chromosome 1"/>
</dbReference>
<feature type="region of interest" description="Disordered" evidence="1">
    <location>
        <begin position="1"/>
        <end position="38"/>
    </location>
</feature>
<dbReference type="Pfam" id="PF00564">
    <property type="entry name" value="PB1"/>
    <property type="match status" value="1"/>
</dbReference>
<accession>A0AB40BLE1</accession>
<dbReference type="SMART" id="SM00666">
    <property type="entry name" value="PB1"/>
    <property type="match status" value="1"/>
</dbReference>
<reference evidence="4" key="2">
    <citation type="submission" date="2025-08" db="UniProtKB">
        <authorList>
            <consortium name="RefSeq"/>
        </authorList>
    </citation>
    <scope>IDENTIFICATION</scope>
</reference>
<evidence type="ECO:0000259" key="2">
    <source>
        <dbReference type="SMART" id="SM00666"/>
    </source>
</evidence>
<dbReference type="SUPFAM" id="SSF54277">
    <property type="entry name" value="CAD &amp; PB1 domains"/>
    <property type="match status" value="1"/>
</dbReference>
<dbReference type="Gene3D" id="3.10.20.90">
    <property type="entry name" value="Phosphatidylinositol 3-kinase Catalytic Subunit, Chain A, domain 1"/>
    <property type="match status" value="1"/>
</dbReference>
<gene>
    <name evidence="4" type="primary">LOC120264060</name>
</gene>
<name>A0AB40BLE1_DIOCR</name>
<reference evidence="3" key="1">
    <citation type="submission" date="2025-05" db="UniProtKB">
        <authorList>
            <consortium name="RefSeq"/>
        </authorList>
    </citation>
    <scope>NUCLEOTIDE SEQUENCE [LARGE SCALE GENOMIC DNA]</scope>
</reference>
<dbReference type="CDD" id="cd06410">
    <property type="entry name" value="PB1_UP2"/>
    <property type="match status" value="1"/>
</dbReference>
<evidence type="ECO:0000256" key="1">
    <source>
        <dbReference type="SAM" id="MobiDB-lite"/>
    </source>
</evidence>
<keyword evidence="3" id="KW-1185">Reference proteome</keyword>
<dbReference type="InterPro" id="IPR000270">
    <property type="entry name" value="PB1_dom"/>
</dbReference>
<dbReference type="RefSeq" id="XP_039127944.1">
    <property type="nucleotide sequence ID" value="XM_039272010.1"/>
</dbReference>
<feature type="domain" description="PB1" evidence="2">
    <location>
        <begin position="58"/>
        <end position="151"/>
    </location>
</feature>
<dbReference type="PANTHER" id="PTHR31066">
    <property type="entry name" value="OS05G0427100 PROTEIN-RELATED"/>
    <property type="match status" value="1"/>
</dbReference>
<dbReference type="InterPro" id="IPR053198">
    <property type="entry name" value="Gynoecium_Dev_Regulator"/>
</dbReference>
<sequence length="443" mass="48041">MEKNFSFSSFPDSGDSSPRSREIDCENPATWDDTSAPPPVAQRVKLMVSFGGRIQPRPHDNQLSYVGGDTKILAVDRSVRLPTVLSRIASITGSDDVCLKYQLPGEDLDALVSVTNDEDLEHLMLEYDRLCRAAAPGSKAAPRLRLFVFPIVSSQPSSTNSDTKSDRQWFVDALNSVAAPPPPQAPAVTAPAESPDYLFGLDKGFIPPPAIKVKDPSQEFAPPVEHAHPPLARSEIPKNDDRAIGAEQPIEVQRQIPELQRLQIAENQEQPAFQRQASDENLSRVYPAEYYIPQRVQEKTPPAPQPVYWQEHLGMAAGGRFASVAGGDRQVYFIPAGPGVYQQQGAVIHTQAGQGYYAMAPPPRMVPSPAQEIYREATAPVYAVSAPPPDGGAVRTQGHDAGFTAYDGAGRAVYYTGAAPTYQTVTNVAFNPDGKIVKPSQVS</sequence>